<dbReference type="RefSeq" id="WP_344897490.1">
    <property type="nucleotide sequence ID" value="NZ_BAAAWD010000010.1"/>
</dbReference>
<dbReference type="Proteomes" id="UP001499930">
    <property type="component" value="Unassembled WGS sequence"/>
</dbReference>
<feature type="signal peptide" evidence="1">
    <location>
        <begin position="1"/>
        <end position="31"/>
    </location>
</feature>
<keyword evidence="3" id="KW-1185">Reference proteome</keyword>
<keyword evidence="1" id="KW-0732">Signal</keyword>
<reference evidence="2 3" key="1">
    <citation type="journal article" date="2019" name="Int. J. Syst. Evol. Microbiol.">
        <title>The Global Catalogue of Microorganisms (GCM) 10K type strain sequencing project: providing services to taxonomists for standard genome sequencing and annotation.</title>
        <authorList>
            <consortium name="The Broad Institute Genomics Platform"/>
            <consortium name="The Broad Institute Genome Sequencing Center for Infectious Disease"/>
            <person name="Wu L."/>
            <person name="Ma J."/>
        </authorList>
    </citation>
    <scope>NUCLEOTIDE SEQUENCE [LARGE SCALE GENOMIC DNA]</scope>
    <source>
        <strain evidence="2 3">JCM 3106</strain>
    </source>
</reference>
<proteinExistence type="predicted"/>
<comment type="caution">
    <text evidence="2">The sequence shown here is derived from an EMBL/GenBank/DDBJ whole genome shotgun (WGS) entry which is preliminary data.</text>
</comment>
<evidence type="ECO:0000313" key="3">
    <source>
        <dbReference type="Proteomes" id="UP001499930"/>
    </source>
</evidence>
<organism evidence="2 3">
    <name type="scientific">Streptosporangium longisporum</name>
    <dbReference type="NCBI Taxonomy" id="46187"/>
    <lineage>
        <taxon>Bacteria</taxon>
        <taxon>Bacillati</taxon>
        <taxon>Actinomycetota</taxon>
        <taxon>Actinomycetes</taxon>
        <taxon>Streptosporangiales</taxon>
        <taxon>Streptosporangiaceae</taxon>
        <taxon>Streptosporangium</taxon>
    </lineage>
</organism>
<sequence>MFGRSRIIAFVCAGAAIGLATGAAWTGGASANTPVPAKAATPYAQAAAVINADGSINRAKGIRAVTKPAVGQYCVELEDKDLDITKLVPSATLQYTSFEYGIRVSMWPHPACGTQKDTFHVITGMPNKWEDRAFSIVIM</sequence>
<protein>
    <submittedName>
        <fullName evidence="2">Uncharacterized protein</fullName>
    </submittedName>
</protein>
<accession>A0ABN3Y168</accession>
<gene>
    <name evidence="2" type="ORF">GCM10017559_40490</name>
</gene>
<evidence type="ECO:0000256" key="1">
    <source>
        <dbReference type="SAM" id="SignalP"/>
    </source>
</evidence>
<evidence type="ECO:0000313" key="2">
    <source>
        <dbReference type="EMBL" id="GAA3013239.1"/>
    </source>
</evidence>
<feature type="chain" id="PRO_5045390447" evidence="1">
    <location>
        <begin position="32"/>
        <end position="139"/>
    </location>
</feature>
<name>A0ABN3Y168_9ACTN</name>
<dbReference type="EMBL" id="BAAAWD010000010">
    <property type="protein sequence ID" value="GAA3013239.1"/>
    <property type="molecule type" value="Genomic_DNA"/>
</dbReference>